<dbReference type="InterPro" id="IPR016181">
    <property type="entry name" value="Acyl_CoA_acyltransferase"/>
</dbReference>
<dbReference type="EMBL" id="JAFBXF010000005">
    <property type="protein sequence ID" value="MBM2417328.1"/>
    <property type="molecule type" value="Genomic_DNA"/>
</dbReference>
<comment type="caution">
    <text evidence="2">The sequence shown here is derived from an EMBL/GenBank/DDBJ whole genome shotgun (WGS) entry which is preliminary data.</text>
</comment>
<organism evidence="2 4">
    <name type="scientific">Marivita cryptomonadis</name>
    <dbReference type="NCBI Taxonomy" id="505252"/>
    <lineage>
        <taxon>Bacteria</taxon>
        <taxon>Pseudomonadati</taxon>
        <taxon>Pseudomonadota</taxon>
        <taxon>Alphaproteobacteria</taxon>
        <taxon>Rhodobacterales</taxon>
        <taxon>Roseobacteraceae</taxon>
        <taxon>Marivita</taxon>
    </lineage>
</organism>
<accession>A0A9Q2RX26</accession>
<dbReference type="Proteomes" id="UP000809440">
    <property type="component" value="Unassembled WGS sequence"/>
</dbReference>
<gene>
    <name evidence="2" type="ORF">JQX41_09005</name>
    <name evidence="3" type="ORF">JQX48_10130</name>
</gene>
<dbReference type="AlphaFoldDB" id="A0A9Q2RX26"/>
<evidence type="ECO:0000259" key="1">
    <source>
        <dbReference type="PROSITE" id="PS51186"/>
    </source>
</evidence>
<dbReference type="PROSITE" id="PS51186">
    <property type="entry name" value="GNAT"/>
    <property type="match status" value="1"/>
</dbReference>
<dbReference type="RefSeq" id="WP_085627953.1">
    <property type="nucleotide sequence ID" value="NZ_JAFBWU010000005.1"/>
</dbReference>
<dbReference type="GeneID" id="62639670"/>
<dbReference type="Gene3D" id="3.40.630.30">
    <property type="match status" value="1"/>
</dbReference>
<dbReference type="GO" id="GO:0016747">
    <property type="term" value="F:acyltransferase activity, transferring groups other than amino-acyl groups"/>
    <property type="evidence" value="ECO:0007669"/>
    <property type="project" value="InterPro"/>
</dbReference>
<reference evidence="2 5" key="1">
    <citation type="submission" date="2021-01" db="EMBL/GenBank/DDBJ databases">
        <title>Diatom-associated Roseobacters Show Island Model of Population Structure.</title>
        <authorList>
            <person name="Qu L."/>
            <person name="Feng X."/>
            <person name="Chen Y."/>
            <person name="Li L."/>
            <person name="Wang X."/>
            <person name="Hu Z."/>
            <person name="Wang H."/>
            <person name="Luo H."/>
        </authorList>
    </citation>
    <scope>NUCLEOTIDE SEQUENCE</scope>
    <source>
        <strain evidence="3 5">CC28-63</strain>
        <strain evidence="2">CC28-69</strain>
    </source>
</reference>
<dbReference type="EMBL" id="JAFBXE010000005">
    <property type="protein sequence ID" value="MBM2412435.1"/>
    <property type="molecule type" value="Genomic_DNA"/>
</dbReference>
<dbReference type="PANTHER" id="PTHR43792">
    <property type="entry name" value="GNAT FAMILY, PUTATIVE (AFU_ORTHOLOGUE AFUA_3G00765)-RELATED-RELATED"/>
    <property type="match status" value="1"/>
</dbReference>
<keyword evidence="5" id="KW-1185">Reference proteome</keyword>
<dbReference type="OrthoDB" id="6293260at2"/>
<sequence length="171" mass="18608">MSLDVPVIETDRLILRAPRLSDHAAFCAYFAEPRSKWNGGPLGPREVEGMITSAAGGWALRGYGLWFVTLKGDETAIGFSGIFHPFDWPEPELGYGIAAEYEGKGIAFEAALAARKAAADHFDLNGLPSFIAPDNARSQALALRMGAVREADITLRDRVATVYRHPNTEAF</sequence>
<dbReference type="InterPro" id="IPR000182">
    <property type="entry name" value="GNAT_dom"/>
</dbReference>
<proteinExistence type="predicted"/>
<evidence type="ECO:0000313" key="2">
    <source>
        <dbReference type="EMBL" id="MBM2412435.1"/>
    </source>
</evidence>
<feature type="domain" description="N-acetyltransferase" evidence="1">
    <location>
        <begin position="13"/>
        <end position="168"/>
    </location>
</feature>
<dbReference type="InterPro" id="IPR051531">
    <property type="entry name" value="N-acetyltransferase"/>
</dbReference>
<name>A0A9Q2RX26_9RHOB</name>
<dbReference type="Pfam" id="PF13302">
    <property type="entry name" value="Acetyltransf_3"/>
    <property type="match status" value="1"/>
</dbReference>
<dbReference type="PANTHER" id="PTHR43792:SF1">
    <property type="entry name" value="N-ACETYLTRANSFERASE DOMAIN-CONTAINING PROTEIN"/>
    <property type="match status" value="1"/>
</dbReference>
<dbReference type="Proteomes" id="UP000755667">
    <property type="component" value="Unassembled WGS sequence"/>
</dbReference>
<dbReference type="SUPFAM" id="SSF55729">
    <property type="entry name" value="Acyl-CoA N-acyltransferases (Nat)"/>
    <property type="match status" value="1"/>
</dbReference>
<evidence type="ECO:0000313" key="3">
    <source>
        <dbReference type="EMBL" id="MBM2417328.1"/>
    </source>
</evidence>
<evidence type="ECO:0000313" key="4">
    <source>
        <dbReference type="Proteomes" id="UP000755667"/>
    </source>
</evidence>
<protein>
    <submittedName>
        <fullName evidence="2">GNAT family N-acetyltransferase</fullName>
    </submittedName>
</protein>
<evidence type="ECO:0000313" key="5">
    <source>
        <dbReference type="Proteomes" id="UP000809440"/>
    </source>
</evidence>